<dbReference type="InterPro" id="IPR011990">
    <property type="entry name" value="TPR-like_helical_dom_sf"/>
</dbReference>
<keyword evidence="6" id="KW-1185">Reference proteome</keyword>
<protein>
    <submittedName>
        <fullName evidence="5">Pentatricopeptide repeat-containing protein</fullName>
    </submittedName>
</protein>
<dbReference type="FunFam" id="1.25.40.10:FF:000242">
    <property type="entry name" value="Pentatricopeptide repeat-containing protein"/>
    <property type="match status" value="1"/>
</dbReference>
<evidence type="ECO:0000256" key="1">
    <source>
        <dbReference type="ARBA" id="ARBA00022737"/>
    </source>
</evidence>
<dbReference type="PANTHER" id="PTHR47926:SF461">
    <property type="entry name" value="PENTATRICOPEPTIDE REPEAT SUPERFAMILY PROTEIN"/>
    <property type="match status" value="1"/>
</dbReference>
<name>A0AAV9FL86_ACOCL</name>
<feature type="region of interest" description="Disordered" evidence="3">
    <location>
        <begin position="14"/>
        <end position="35"/>
    </location>
</feature>
<evidence type="ECO:0000313" key="5">
    <source>
        <dbReference type="EMBL" id="KAK1326713.1"/>
    </source>
</evidence>
<feature type="domain" description="DYW" evidence="4">
    <location>
        <begin position="445"/>
        <end position="537"/>
    </location>
</feature>
<dbReference type="InterPro" id="IPR032867">
    <property type="entry name" value="DYW_dom"/>
</dbReference>
<proteinExistence type="predicted"/>
<dbReference type="GO" id="GO:0003723">
    <property type="term" value="F:RNA binding"/>
    <property type="evidence" value="ECO:0007669"/>
    <property type="project" value="InterPro"/>
</dbReference>
<sequence>METITMSQALQLHSQNGPSSQNLNPHASNTTIRSLANGDDPEKALLFYIALQRQNQPLKPNNFTYPPLLKSCSRLRAASEGKQLHCLIHKSGLHKDMFIQNSLIHMYSSFQESEPAVAVFERITQKDVVSWTSIICGRVDNGRPIEALRLFDQMRGDNVAPNEATIVSVLRACADVGALSFGQKVHRCAIRNGIACRINVISALIDMYTKCGCVESAKRVFENRGGVKGDVFVWTAMVHGLASNGRCGEALDVFNRMRDLGVRPNARTATAVLCACRNAGWVDVGHQFFKRLPDYGIQPEIQHYGCVVDLLARAGYLEEAEELAKMIPDEPDEITWRTLIWASKAHGDIDRAERLVDEWLSRMDETDGSNYVLLGNVYAKAGKWEEKARLRESMVRKSIRKEPGFSRIELGGRIHEFVAGDSDHPQAKRIYERWNQIMEMMIEEGYKPKLSEVLLNVEDEAKASQLHHHSEKLAVAFGLISTRPGTKILVVKNLRSCEDCHASMKLVSKITRREIVIRDRIRFHHFSNGACSCGDYW</sequence>
<evidence type="ECO:0000259" key="4">
    <source>
        <dbReference type="Pfam" id="PF14432"/>
    </source>
</evidence>
<organism evidence="5 6">
    <name type="scientific">Acorus calamus</name>
    <name type="common">Sweet flag</name>
    <dbReference type="NCBI Taxonomy" id="4465"/>
    <lineage>
        <taxon>Eukaryota</taxon>
        <taxon>Viridiplantae</taxon>
        <taxon>Streptophyta</taxon>
        <taxon>Embryophyta</taxon>
        <taxon>Tracheophyta</taxon>
        <taxon>Spermatophyta</taxon>
        <taxon>Magnoliopsida</taxon>
        <taxon>Liliopsida</taxon>
        <taxon>Acoraceae</taxon>
        <taxon>Acorus</taxon>
    </lineage>
</organism>
<dbReference type="FunFam" id="1.25.40.10:FF:000344">
    <property type="entry name" value="Pentatricopeptide repeat-containing protein"/>
    <property type="match status" value="1"/>
</dbReference>
<feature type="repeat" description="PPR" evidence="2">
    <location>
        <begin position="230"/>
        <end position="264"/>
    </location>
</feature>
<dbReference type="GO" id="GO:0008270">
    <property type="term" value="F:zinc ion binding"/>
    <property type="evidence" value="ECO:0007669"/>
    <property type="project" value="InterPro"/>
</dbReference>
<evidence type="ECO:0000256" key="3">
    <source>
        <dbReference type="SAM" id="MobiDB-lite"/>
    </source>
</evidence>
<evidence type="ECO:0000313" key="6">
    <source>
        <dbReference type="Proteomes" id="UP001180020"/>
    </source>
</evidence>
<reference evidence="5" key="1">
    <citation type="journal article" date="2023" name="Nat. Commun.">
        <title>Diploid and tetraploid genomes of Acorus and the evolution of monocots.</title>
        <authorList>
            <person name="Ma L."/>
            <person name="Liu K.W."/>
            <person name="Li Z."/>
            <person name="Hsiao Y.Y."/>
            <person name="Qi Y."/>
            <person name="Fu T."/>
            <person name="Tang G.D."/>
            <person name="Zhang D."/>
            <person name="Sun W.H."/>
            <person name="Liu D.K."/>
            <person name="Li Y."/>
            <person name="Chen G.Z."/>
            <person name="Liu X.D."/>
            <person name="Liao X.Y."/>
            <person name="Jiang Y.T."/>
            <person name="Yu X."/>
            <person name="Hao Y."/>
            <person name="Huang J."/>
            <person name="Zhao X.W."/>
            <person name="Ke S."/>
            <person name="Chen Y.Y."/>
            <person name="Wu W.L."/>
            <person name="Hsu J.L."/>
            <person name="Lin Y.F."/>
            <person name="Huang M.D."/>
            <person name="Li C.Y."/>
            <person name="Huang L."/>
            <person name="Wang Z.W."/>
            <person name="Zhao X."/>
            <person name="Zhong W.Y."/>
            <person name="Peng D.H."/>
            <person name="Ahmad S."/>
            <person name="Lan S."/>
            <person name="Zhang J.S."/>
            <person name="Tsai W.C."/>
            <person name="Van de Peer Y."/>
            <person name="Liu Z.J."/>
        </authorList>
    </citation>
    <scope>NUCLEOTIDE SEQUENCE</scope>
    <source>
        <strain evidence="5">CP</strain>
    </source>
</reference>
<dbReference type="GO" id="GO:0009451">
    <property type="term" value="P:RNA modification"/>
    <property type="evidence" value="ECO:0007669"/>
    <property type="project" value="InterPro"/>
</dbReference>
<accession>A0AAV9FL86</accession>
<dbReference type="PROSITE" id="PS51375">
    <property type="entry name" value="PPR"/>
    <property type="match status" value="2"/>
</dbReference>
<dbReference type="AlphaFoldDB" id="A0AAV9FL86"/>
<comment type="caution">
    <text evidence="5">The sequence shown here is derived from an EMBL/GenBank/DDBJ whole genome shotgun (WGS) entry which is preliminary data.</text>
</comment>
<dbReference type="Pfam" id="PF20431">
    <property type="entry name" value="E_motif"/>
    <property type="match status" value="1"/>
</dbReference>
<gene>
    <name evidence="5" type="primary">PCMP-H28</name>
    <name evidence="5" type="ORF">QJS10_CPA01g01224</name>
</gene>
<keyword evidence="1" id="KW-0677">Repeat</keyword>
<dbReference type="Pfam" id="PF14432">
    <property type="entry name" value="DYW_deaminase"/>
    <property type="match status" value="1"/>
</dbReference>
<dbReference type="PANTHER" id="PTHR47926">
    <property type="entry name" value="PENTATRICOPEPTIDE REPEAT-CONTAINING PROTEIN"/>
    <property type="match status" value="1"/>
</dbReference>
<dbReference type="EMBL" id="JAUJYO010000001">
    <property type="protein sequence ID" value="KAK1326713.1"/>
    <property type="molecule type" value="Genomic_DNA"/>
</dbReference>
<dbReference type="NCBIfam" id="TIGR00756">
    <property type="entry name" value="PPR"/>
    <property type="match status" value="2"/>
</dbReference>
<dbReference type="Proteomes" id="UP001180020">
    <property type="component" value="Unassembled WGS sequence"/>
</dbReference>
<dbReference type="InterPro" id="IPR002885">
    <property type="entry name" value="PPR_rpt"/>
</dbReference>
<dbReference type="Gene3D" id="1.25.40.10">
    <property type="entry name" value="Tetratricopeptide repeat domain"/>
    <property type="match status" value="2"/>
</dbReference>
<dbReference type="Pfam" id="PF01535">
    <property type="entry name" value="PPR"/>
    <property type="match status" value="2"/>
</dbReference>
<evidence type="ECO:0000256" key="2">
    <source>
        <dbReference type="PROSITE-ProRule" id="PRU00708"/>
    </source>
</evidence>
<feature type="repeat" description="PPR" evidence="2">
    <location>
        <begin position="127"/>
        <end position="161"/>
    </location>
</feature>
<dbReference type="InterPro" id="IPR046960">
    <property type="entry name" value="PPR_At4g14850-like_plant"/>
</dbReference>
<dbReference type="InterPro" id="IPR046848">
    <property type="entry name" value="E_motif"/>
</dbReference>
<dbReference type="Pfam" id="PF13041">
    <property type="entry name" value="PPR_2"/>
    <property type="match status" value="2"/>
</dbReference>
<reference evidence="5" key="2">
    <citation type="submission" date="2023-06" db="EMBL/GenBank/DDBJ databases">
        <authorList>
            <person name="Ma L."/>
            <person name="Liu K.-W."/>
            <person name="Li Z."/>
            <person name="Hsiao Y.-Y."/>
            <person name="Qi Y."/>
            <person name="Fu T."/>
            <person name="Tang G."/>
            <person name="Zhang D."/>
            <person name="Sun W.-H."/>
            <person name="Liu D.-K."/>
            <person name="Li Y."/>
            <person name="Chen G.-Z."/>
            <person name="Liu X.-D."/>
            <person name="Liao X.-Y."/>
            <person name="Jiang Y.-T."/>
            <person name="Yu X."/>
            <person name="Hao Y."/>
            <person name="Huang J."/>
            <person name="Zhao X.-W."/>
            <person name="Ke S."/>
            <person name="Chen Y.-Y."/>
            <person name="Wu W.-L."/>
            <person name="Hsu J.-L."/>
            <person name="Lin Y.-F."/>
            <person name="Huang M.-D."/>
            <person name="Li C.-Y."/>
            <person name="Huang L."/>
            <person name="Wang Z.-W."/>
            <person name="Zhao X."/>
            <person name="Zhong W.-Y."/>
            <person name="Peng D.-H."/>
            <person name="Ahmad S."/>
            <person name="Lan S."/>
            <person name="Zhang J.-S."/>
            <person name="Tsai W.-C."/>
            <person name="Van De Peer Y."/>
            <person name="Liu Z.-J."/>
        </authorList>
    </citation>
    <scope>NUCLEOTIDE SEQUENCE</scope>
    <source>
        <strain evidence="5">CP</strain>
        <tissue evidence="5">Leaves</tissue>
    </source>
</reference>
<feature type="compositionally biased region" description="Polar residues" evidence="3">
    <location>
        <begin position="14"/>
        <end position="34"/>
    </location>
</feature>